<dbReference type="Proteomes" id="UP000247932">
    <property type="component" value="Unassembled WGS sequence"/>
</dbReference>
<dbReference type="AlphaFoldDB" id="A0A2V4DZK5"/>
<evidence type="ECO:0000313" key="1">
    <source>
        <dbReference type="EMBL" id="PXZ06285.1"/>
    </source>
</evidence>
<sequence>MQSESLIIEIQLLNTSLQNWLVLKSILEQKYAIEYFEKGDLNFEHSNIENQLKIISLNLELISEYKGENVISLFTSSVYSLTMEELKPVFDFIEYIGSTIKNEIRVYEAESKTLLFTYKNNN</sequence>
<evidence type="ECO:0000313" key="2">
    <source>
        <dbReference type="Proteomes" id="UP000247932"/>
    </source>
</evidence>
<comment type="caution">
    <text evidence="1">The sequence shown here is derived from an EMBL/GenBank/DDBJ whole genome shotgun (WGS) entry which is preliminary data.</text>
</comment>
<proteinExistence type="predicted"/>
<keyword evidence="2" id="KW-1185">Reference proteome</keyword>
<organism evidence="1 2">
    <name type="scientific">Gilliamella apicola</name>
    <dbReference type="NCBI Taxonomy" id="1196095"/>
    <lineage>
        <taxon>Bacteria</taxon>
        <taxon>Pseudomonadati</taxon>
        <taxon>Pseudomonadota</taxon>
        <taxon>Gammaproteobacteria</taxon>
        <taxon>Orbales</taxon>
        <taxon>Orbaceae</taxon>
        <taxon>Gilliamella</taxon>
    </lineage>
</organism>
<gene>
    <name evidence="1" type="ORF">DKK70_09855</name>
</gene>
<protein>
    <submittedName>
        <fullName evidence="1">Uncharacterized protein</fullName>
    </submittedName>
</protein>
<dbReference type="EMBL" id="QGLR01000012">
    <property type="protein sequence ID" value="PXZ06285.1"/>
    <property type="molecule type" value="Genomic_DNA"/>
</dbReference>
<accession>A0A2V4DZK5</accession>
<name>A0A2V4DZK5_9GAMM</name>
<dbReference type="RefSeq" id="WP_110433851.1">
    <property type="nucleotide sequence ID" value="NZ_QGLR01000012.1"/>
</dbReference>
<reference evidence="1 2" key="1">
    <citation type="submission" date="2018-05" db="EMBL/GenBank/DDBJ databases">
        <title>Reference genomes for bee gut microbiota database.</title>
        <authorList>
            <person name="Ellegaard K.M."/>
        </authorList>
    </citation>
    <scope>NUCLEOTIDE SEQUENCE [LARGE SCALE GENOMIC DNA]</scope>
    <source>
        <strain evidence="1 2">ESL0182</strain>
    </source>
</reference>